<proteinExistence type="predicted"/>
<evidence type="ECO:0000313" key="1">
    <source>
        <dbReference type="EMBL" id="GMG16576.1"/>
    </source>
</evidence>
<accession>A0A9W6YIS1</accession>
<dbReference type="Proteomes" id="UP001165121">
    <property type="component" value="Unassembled WGS sequence"/>
</dbReference>
<keyword evidence="2" id="KW-1185">Reference proteome</keyword>
<dbReference type="PANTHER" id="PTHR46599:SF3">
    <property type="entry name" value="PIGGYBAC TRANSPOSABLE ELEMENT-DERIVED PROTEIN 4"/>
    <property type="match status" value="1"/>
</dbReference>
<evidence type="ECO:0000313" key="2">
    <source>
        <dbReference type="Proteomes" id="UP001165121"/>
    </source>
</evidence>
<dbReference type="AlphaFoldDB" id="A0A9W6YIS1"/>
<reference evidence="1" key="1">
    <citation type="submission" date="2023-04" db="EMBL/GenBank/DDBJ databases">
        <title>Phytophthora fragariaefolia NBRC 109709.</title>
        <authorList>
            <person name="Ichikawa N."/>
            <person name="Sato H."/>
            <person name="Tonouchi N."/>
        </authorList>
    </citation>
    <scope>NUCLEOTIDE SEQUENCE</scope>
    <source>
        <strain evidence="1">NBRC 109709</strain>
    </source>
</reference>
<dbReference type="EMBL" id="BSXT01018942">
    <property type="protein sequence ID" value="GMG16576.1"/>
    <property type="molecule type" value="Genomic_DNA"/>
</dbReference>
<name>A0A9W6YIS1_9STRA</name>
<gene>
    <name evidence="1" type="ORF">Pfra01_002982100</name>
</gene>
<dbReference type="PANTHER" id="PTHR46599">
    <property type="entry name" value="PIGGYBAC TRANSPOSABLE ELEMENT-DERIVED PROTEIN 4"/>
    <property type="match status" value="1"/>
</dbReference>
<sequence>MVGSESRKYPAPTCIDEYNKNMQGVDRLDPIRGRFSIADGHSFKRCHKQLALAMIDIARANAYLTRRLAKPDPLAWDPYRQFVTELASELMNGKWTEAPTDGRLMYGQQSGDANTMEAPLMSTSFQSRDEGSPTRKCSAVASKQIYDKKSRKRRRCIICRWEERYPTELTTYCLIHGVCPCREVHSHAPTAWMCPRDSWTCWDKFHLFHLPNKLCTGKLYPFTAG</sequence>
<comment type="caution">
    <text evidence="1">The sequence shown here is derived from an EMBL/GenBank/DDBJ whole genome shotgun (WGS) entry which is preliminary data.</text>
</comment>
<dbReference type="OrthoDB" id="126335at2759"/>
<organism evidence="1 2">
    <name type="scientific">Phytophthora fragariaefolia</name>
    <dbReference type="NCBI Taxonomy" id="1490495"/>
    <lineage>
        <taxon>Eukaryota</taxon>
        <taxon>Sar</taxon>
        <taxon>Stramenopiles</taxon>
        <taxon>Oomycota</taxon>
        <taxon>Peronosporomycetes</taxon>
        <taxon>Peronosporales</taxon>
        <taxon>Peronosporaceae</taxon>
        <taxon>Phytophthora</taxon>
    </lineage>
</organism>
<protein>
    <submittedName>
        <fullName evidence="1">Unnamed protein product</fullName>
    </submittedName>
</protein>